<dbReference type="EMBL" id="JXBB01000045">
    <property type="protein sequence ID" value="OAR03753.1"/>
    <property type="molecule type" value="Genomic_DNA"/>
</dbReference>
<dbReference type="Proteomes" id="UP000244180">
    <property type="component" value="Unassembled WGS sequence"/>
</dbReference>
<dbReference type="InterPro" id="IPR003786">
    <property type="entry name" value="FdhD"/>
</dbReference>
<name>A0A132MKU8_HYDSH</name>
<evidence type="ECO:0000256" key="2">
    <source>
        <dbReference type="ARBA" id="ARBA00023150"/>
    </source>
</evidence>
<dbReference type="AlphaFoldDB" id="A0A132MKU8"/>
<dbReference type="RefSeq" id="WP_066202582.1">
    <property type="nucleotide sequence ID" value="NZ_CBCSAS010000039.1"/>
</dbReference>
<keyword evidence="6" id="KW-1185">Reference proteome</keyword>
<organism evidence="5 7">
    <name type="scientific">Hydrogenibacillus schlegelii</name>
    <name type="common">Bacillus schlegelii</name>
    <dbReference type="NCBI Taxonomy" id="1484"/>
    <lineage>
        <taxon>Bacteria</taxon>
        <taxon>Bacillati</taxon>
        <taxon>Bacillota</taxon>
        <taxon>Bacilli</taxon>
        <taxon>Bacillales</taxon>
        <taxon>Bacillales Family X. Incertae Sedis</taxon>
        <taxon>Hydrogenibacillus</taxon>
    </lineage>
</organism>
<dbReference type="Proteomes" id="UP000243024">
    <property type="component" value="Unassembled WGS sequence"/>
</dbReference>
<dbReference type="InterPro" id="IPR016193">
    <property type="entry name" value="Cytidine_deaminase-like"/>
</dbReference>
<evidence type="ECO:0000313" key="7">
    <source>
        <dbReference type="Proteomes" id="UP000244180"/>
    </source>
</evidence>
<keyword evidence="1 3" id="KW-0963">Cytoplasm</keyword>
<dbReference type="OrthoDB" id="9782042at2"/>
<proteinExistence type="inferred from homology"/>
<dbReference type="PIRSF" id="PIRSF015626">
    <property type="entry name" value="FdhD"/>
    <property type="match status" value="1"/>
</dbReference>
<protein>
    <recommendedName>
        <fullName evidence="3">Sulfur carrier protein FdhD</fullName>
    </recommendedName>
</protein>
<dbReference type="NCBIfam" id="TIGR00129">
    <property type="entry name" value="fdhD_narQ"/>
    <property type="match status" value="1"/>
</dbReference>
<gene>
    <name evidence="3" type="primary">fdhD</name>
    <name evidence="5" type="ORF">HSCHL_1168</name>
    <name evidence="4" type="ORF">SA87_00820</name>
</gene>
<dbReference type="PANTHER" id="PTHR30592:SF1">
    <property type="entry name" value="SULFUR CARRIER PROTEIN FDHD"/>
    <property type="match status" value="1"/>
</dbReference>
<dbReference type="Gene3D" id="3.10.20.10">
    <property type="match status" value="1"/>
</dbReference>
<dbReference type="SUPFAM" id="SSF53927">
    <property type="entry name" value="Cytidine deaminase-like"/>
    <property type="match status" value="1"/>
</dbReference>
<comment type="function">
    <text evidence="3">Required for formate dehydrogenase (FDH) activity. Acts as a sulfur carrier protein that transfers sulfur from IscS to the molybdenum cofactor prior to its insertion into FDH.</text>
</comment>
<dbReference type="PANTHER" id="PTHR30592">
    <property type="entry name" value="FORMATE DEHYDROGENASE"/>
    <property type="match status" value="1"/>
</dbReference>
<dbReference type="Pfam" id="PF02634">
    <property type="entry name" value="FdhD-NarQ"/>
    <property type="match status" value="1"/>
</dbReference>
<accession>A0A132MKU8</accession>
<evidence type="ECO:0000256" key="1">
    <source>
        <dbReference type="ARBA" id="ARBA00022490"/>
    </source>
</evidence>
<reference evidence="4 6" key="1">
    <citation type="submission" date="2015-09" db="EMBL/GenBank/DDBJ databases">
        <title>Draft genome sequence of Hydrogenibacillus schlegelii DSM 2000.</title>
        <authorList>
            <person name="Hemp J."/>
        </authorList>
    </citation>
    <scope>NUCLEOTIDE SEQUENCE [LARGE SCALE GENOMIC DNA]</scope>
    <source>
        <strain evidence="4 6">MA 48</strain>
    </source>
</reference>
<comment type="caution">
    <text evidence="3">Lacks conserved residue(s) required for the propagation of feature annotation.</text>
</comment>
<keyword evidence="2 3" id="KW-0501">Molybdenum cofactor biosynthesis</keyword>
<evidence type="ECO:0000313" key="5">
    <source>
        <dbReference type="EMBL" id="PTQ51795.1"/>
    </source>
</evidence>
<dbReference type="STRING" id="1484.SA87_00820"/>
<dbReference type="EMBL" id="PEBV01000039">
    <property type="protein sequence ID" value="PTQ51795.1"/>
    <property type="molecule type" value="Genomic_DNA"/>
</dbReference>
<evidence type="ECO:0000313" key="4">
    <source>
        <dbReference type="EMBL" id="OAR03753.1"/>
    </source>
</evidence>
<reference evidence="5 7" key="2">
    <citation type="submission" date="2017-08" db="EMBL/GenBank/DDBJ databases">
        <title>Burning lignite coal seam in the remote Altai Mountains harbors a hydrogen-driven thermophilic microbial community.</title>
        <authorList>
            <person name="Kadnikov V.V."/>
            <person name="Mardanov A.V."/>
            <person name="Ivasenko D."/>
            <person name="Beletsky A.V."/>
            <person name="Karnachuk O.V."/>
            <person name="Ravin N.V."/>
        </authorList>
    </citation>
    <scope>NUCLEOTIDE SEQUENCE [LARGE SCALE GENOMIC DNA]</scope>
    <source>
        <strain evidence="5">AL33</strain>
    </source>
</reference>
<dbReference type="GO" id="GO:0097163">
    <property type="term" value="F:sulfur carrier activity"/>
    <property type="evidence" value="ECO:0007669"/>
    <property type="project" value="UniProtKB-UniRule"/>
</dbReference>
<dbReference type="GO" id="GO:0006777">
    <property type="term" value="P:Mo-molybdopterin cofactor biosynthetic process"/>
    <property type="evidence" value="ECO:0007669"/>
    <property type="project" value="UniProtKB-UniRule"/>
</dbReference>
<comment type="similarity">
    <text evidence="3">Belongs to the FdhD family.</text>
</comment>
<feature type="active site" description="Cysteine persulfide intermediate" evidence="3">
    <location>
        <position position="105"/>
    </location>
</feature>
<comment type="subcellular location">
    <subcellularLocation>
        <location evidence="3">Cytoplasm</location>
    </subcellularLocation>
</comment>
<evidence type="ECO:0000313" key="6">
    <source>
        <dbReference type="Proteomes" id="UP000243024"/>
    </source>
</evidence>
<dbReference type="HAMAP" id="MF_00187">
    <property type="entry name" value="FdhD"/>
    <property type="match status" value="1"/>
</dbReference>
<comment type="caution">
    <text evidence="5">The sequence shown here is derived from an EMBL/GenBank/DDBJ whole genome shotgun (WGS) entry which is preliminary data.</text>
</comment>
<evidence type="ECO:0000256" key="3">
    <source>
        <dbReference type="HAMAP-Rule" id="MF_00187"/>
    </source>
</evidence>
<dbReference type="GO" id="GO:0016783">
    <property type="term" value="F:sulfurtransferase activity"/>
    <property type="evidence" value="ECO:0007669"/>
    <property type="project" value="InterPro"/>
</dbReference>
<dbReference type="Gene3D" id="3.40.140.10">
    <property type="entry name" value="Cytidine Deaminase, domain 2"/>
    <property type="match status" value="1"/>
</dbReference>
<dbReference type="GO" id="GO:0005737">
    <property type="term" value="C:cytoplasm"/>
    <property type="evidence" value="ECO:0007669"/>
    <property type="project" value="UniProtKB-SubCell"/>
</dbReference>
<sequence length="279" mass="30770">MEPLARRNVLKLRGDRVEWIEDVVAAEMPLTVMVGGEELATILCSPIDLEDLVLGFLASEGLVRTMKDVRSISIDEARGVSYVELAHPPALDFRALHRRTYGSCCGRGRAQFYFQSDLKTAKYAVSEVVLTADDVQAIMRVFRQRSMLFKQTGGVHNAALVTKEGILLMRSDIGRHNALDKLYGAWLKQPFALSDKAIAFSGRLSSEVVLKVAKIGVGLIISKSAPTALGLSLAEALNITVVGFARGEEMNVYTHPERIFLPERPSAGRSSQLEIERQR</sequence>